<feature type="domain" description="Tyr recombinase" evidence="4">
    <location>
        <begin position="164"/>
        <end position="353"/>
    </location>
</feature>
<dbReference type="InterPro" id="IPR013762">
    <property type="entry name" value="Integrase-like_cat_sf"/>
</dbReference>
<evidence type="ECO:0000256" key="2">
    <source>
        <dbReference type="ARBA" id="ARBA00023125"/>
    </source>
</evidence>
<keyword evidence="2" id="KW-0238">DNA-binding</keyword>
<dbReference type="GO" id="GO:0003677">
    <property type="term" value="F:DNA binding"/>
    <property type="evidence" value="ECO:0007669"/>
    <property type="project" value="UniProtKB-KW"/>
</dbReference>
<dbReference type="Proteomes" id="UP001059745">
    <property type="component" value="Chromosome 1"/>
</dbReference>
<dbReference type="PANTHER" id="PTHR30349">
    <property type="entry name" value="PHAGE INTEGRASE-RELATED"/>
    <property type="match status" value="1"/>
</dbReference>
<evidence type="ECO:0000259" key="4">
    <source>
        <dbReference type="PROSITE" id="PS51898"/>
    </source>
</evidence>
<dbReference type="PROSITE" id="PS51898">
    <property type="entry name" value="TYR_RECOMBINASE"/>
    <property type="match status" value="1"/>
</dbReference>
<dbReference type="Gene3D" id="1.10.150.130">
    <property type="match status" value="1"/>
</dbReference>
<evidence type="ECO:0000256" key="3">
    <source>
        <dbReference type="ARBA" id="ARBA00023172"/>
    </source>
</evidence>
<evidence type="ECO:0000256" key="1">
    <source>
        <dbReference type="ARBA" id="ARBA00022908"/>
    </source>
</evidence>
<dbReference type="PANTHER" id="PTHR30349:SF94">
    <property type="entry name" value="INTEGRASE_RECOMBINASE HI_1414-RELATED"/>
    <property type="match status" value="1"/>
</dbReference>
<gene>
    <name evidence="5" type="ORF">NYZ96_00040</name>
</gene>
<dbReference type="GO" id="GO:0015074">
    <property type="term" value="P:DNA integration"/>
    <property type="evidence" value="ECO:0007669"/>
    <property type="project" value="UniProtKB-KW"/>
</dbReference>
<dbReference type="Pfam" id="PF00589">
    <property type="entry name" value="Phage_integrase"/>
    <property type="match status" value="1"/>
</dbReference>
<dbReference type="Gene3D" id="1.10.443.10">
    <property type="entry name" value="Intergrase catalytic core"/>
    <property type="match status" value="1"/>
</dbReference>
<name>A0AB38TQL3_BURGA</name>
<dbReference type="EMBL" id="CP104214">
    <property type="protein sequence ID" value="UWX70212.1"/>
    <property type="molecule type" value="Genomic_DNA"/>
</dbReference>
<keyword evidence="1" id="KW-0229">DNA integration</keyword>
<protein>
    <submittedName>
        <fullName evidence="5">Site-specific integrase</fullName>
    </submittedName>
</protein>
<dbReference type="CDD" id="cd00796">
    <property type="entry name" value="INT_Rci_Hp1_C"/>
    <property type="match status" value="1"/>
</dbReference>
<dbReference type="AlphaFoldDB" id="A0AB38TQL3"/>
<dbReference type="RefSeq" id="WP_124083966.1">
    <property type="nucleotide sequence ID" value="NZ_CADEVX010000001.1"/>
</dbReference>
<keyword evidence="3" id="KW-0233">DNA recombination</keyword>
<dbReference type="SUPFAM" id="SSF56349">
    <property type="entry name" value="DNA breaking-rejoining enzymes"/>
    <property type="match status" value="1"/>
</dbReference>
<accession>A0AB38TQL3</accession>
<dbReference type="InterPro" id="IPR050090">
    <property type="entry name" value="Tyrosine_recombinase_XerCD"/>
</dbReference>
<dbReference type="InterPro" id="IPR002104">
    <property type="entry name" value="Integrase_catalytic"/>
</dbReference>
<evidence type="ECO:0000313" key="6">
    <source>
        <dbReference type="Proteomes" id="UP001059745"/>
    </source>
</evidence>
<dbReference type="InterPro" id="IPR011010">
    <property type="entry name" value="DNA_brk_join_enz"/>
</dbReference>
<organism evidence="5 6">
    <name type="scientific">Burkholderia gladioli</name>
    <name type="common">Pseudomonas marginata</name>
    <name type="synonym">Phytomonas marginata</name>
    <dbReference type="NCBI Taxonomy" id="28095"/>
    <lineage>
        <taxon>Bacteria</taxon>
        <taxon>Pseudomonadati</taxon>
        <taxon>Pseudomonadota</taxon>
        <taxon>Betaproteobacteria</taxon>
        <taxon>Burkholderiales</taxon>
        <taxon>Burkholderiaceae</taxon>
        <taxon>Burkholderia</taxon>
    </lineage>
</organism>
<dbReference type="GO" id="GO:0006310">
    <property type="term" value="P:DNA recombination"/>
    <property type="evidence" value="ECO:0007669"/>
    <property type="project" value="UniProtKB-KW"/>
</dbReference>
<dbReference type="InterPro" id="IPR010998">
    <property type="entry name" value="Integrase_recombinase_N"/>
</dbReference>
<proteinExistence type="predicted"/>
<reference evidence="5" key="1">
    <citation type="submission" date="2022-09" db="EMBL/GenBank/DDBJ databases">
        <title>Genomic of Burkholderia gladioli.</title>
        <authorList>
            <person name="Wu H."/>
        </authorList>
    </citation>
    <scope>NUCLEOTIDE SEQUENCE</scope>
    <source>
        <strain evidence="5">ZN-S4</strain>
    </source>
</reference>
<sequence length="353" mass="40114">MATFTKRGDLQWQAKIRRKGYSQQSKTFDTKVDAEKWARSIEGEMDRGRFVSRAEAENTIFTEALDRYEREIASNKRGATQEKSIMRQLRDSWLASRPLAGIRRADIAKLRDEWCITHSPATVVRRLAVISHLFTIARKEWGLESLSNPVELVRKPTIKNERTRRISSIEHDGERGASTDELAYVKAASASAFLPALIDIAVETAMRRGELISLGPAQVDLTKRVARLSMTKNGSSRDVPLSSKAIAVFKELANDDDQQLFFPLRADAVTRAFERAVARARRTYEEDCANKGVGADPKFLVDLCFHDLRHEATSRLAEKFPLHELAKITGHRDTKMLMRYYHPRAEDLAKKLD</sequence>
<evidence type="ECO:0000313" key="5">
    <source>
        <dbReference type="EMBL" id="UWX70212.1"/>
    </source>
</evidence>